<protein>
    <submittedName>
        <fullName evidence="4">Glycosyl hydrolase</fullName>
    </submittedName>
</protein>
<dbReference type="KEGG" id="woc:BA177_16610"/>
<organism evidence="4 5">
    <name type="scientific">Woeseia oceani</name>
    <dbReference type="NCBI Taxonomy" id="1548547"/>
    <lineage>
        <taxon>Bacteria</taxon>
        <taxon>Pseudomonadati</taxon>
        <taxon>Pseudomonadota</taxon>
        <taxon>Gammaproteobacteria</taxon>
        <taxon>Woeseiales</taxon>
        <taxon>Woeseiaceae</taxon>
        <taxon>Woeseia</taxon>
    </lineage>
</organism>
<dbReference type="SUPFAM" id="SSF50939">
    <property type="entry name" value="Sialidases"/>
    <property type="match status" value="2"/>
</dbReference>
<dbReference type="AlphaFoldDB" id="A0A193LJH8"/>
<accession>A0A193LJH8</accession>
<dbReference type="InterPro" id="IPR015943">
    <property type="entry name" value="WD40/YVTN_repeat-like_dom_sf"/>
</dbReference>
<gene>
    <name evidence="4" type="ORF">BA177_16610</name>
</gene>
<feature type="chain" id="PRO_5008260319" evidence="2">
    <location>
        <begin position="27"/>
        <end position="1044"/>
    </location>
</feature>
<reference evidence="4 5" key="1">
    <citation type="submission" date="2016-06" db="EMBL/GenBank/DDBJ databases">
        <title>Complete genome sequence of a deep-branching marine Gamma Proteobacterium Woeseia oceani type strain XK5.</title>
        <authorList>
            <person name="Mu D."/>
            <person name="Du Z."/>
        </authorList>
    </citation>
    <scope>NUCLEOTIDE SEQUENCE [LARGE SCALE GENOMIC DNA]</scope>
    <source>
        <strain evidence="4 5">XK5</strain>
    </source>
</reference>
<dbReference type="GO" id="GO:0010411">
    <property type="term" value="P:xyloglucan metabolic process"/>
    <property type="evidence" value="ECO:0007669"/>
    <property type="project" value="TreeGrafter"/>
</dbReference>
<keyword evidence="1" id="KW-0677">Repeat</keyword>
<evidence type="ECO:0000313" key="4">
    <source>
        <dbReference type="EMBL" id="ANO52588.1"/>
    </source>
</evidence>
<dbReference type="GO" id="GO:0016787">
    <property type="term" value="F:hydrolase activity"/>
    <property type="evidence" value="ECO:0007669"/>
    <property type="project" value="UniProtKB-KW"/>
</dbReference>
<dbReference type="SUPFAM" id="SSF110296">
    <property type="entry name" value="Oligoxyloglucan reducing end-specific cellobiohydrolase"/>
    <property type="match status" value="1"/>
</dbReference>
<dbReference type="Pfam" id="PF15902">
    <property type="entry name" value="Sortilin-Vps10"/>
    <property type="match status" value="1"/>
</dbReference>
<name>A0A193LJH8_9GAMM</name>
<dbReference type="Gene3D" id="2.60.40.4070">
    <property type="match status" value="1"/>
</dbReference>
<dbReference type="RefSeq" id="WP_068618059.1">
    <property type="nucleotide sequence ID" value="NZ_CP016268.1"/>
</dbReference>
<dbReference type="PANTHER" id="PTHR43739">
    <property type="entry name" value="XYLOGLUCANASE (EUROFUNG)"/>
    <property type="match status" value="1"/>
</dbReference>
<evidence type="ECO:0000313" key="5">
    <source>
        <dbReference type="Proteomes" id="UP000092695"/>
    </source>
</evidence>
<evidence type="ECO:0000256" key="1">
    <source>
        <dbReference type="ARBA" id="ARBA00022737"/>
    </source>
</evidence>
<proteinExistence type="predicted"/>
<dbReference type="STRING" id="1548547.BA177_16610"/>
<evidence type="ECO:0000259" key="3">
    <source>
        <dbReference type="Pfam" id="PF15902"/>
    </source>
</evidence>
<dbReference type="InterPro" id="IPR002860">
    <property type="entry name" value="BNR_rpt"/>
</dbReference>
<keyword evidence="5" id="KW-1185">Reference proteome</keyword>
<sequence>MLKPLYRATLLLAVSALSILSAPAHAVEESLIDGLEYRLIGPWRGGRVTAVSGVVGNPQLYYMGATGGGLWKTNNAGVTWSNISDGQIPVGTIGAVAVAASDPNVIYVGTGEAPIRGVTTSQGKGLWKSTDAGQTFTFMGLPKAGQIAKIEIHPTNPDIAYVAAQGQIWAPNEERGVYRTTDGGKTWDHVLKVNPDTGATDITMDPTNPRILYAGMWHHGRKPWYIMSGGEGGGIYKSSDAGDSWDKLEGGLPGLIGKVGIDVPAADPSRVYAIIEAEPEKGGLWRSDDYGKTWKLINNHRVLHSRAWYYIHLAADPSDADTVWVLNTGLYKSVDGGKDWEQVKTPHGDHHDHWINPANSLNMINGNDGGATVTFDGGKTWSSIYNQPTAQFYRLVTDNQDPYRLYAGQQDNSTVSIASYAWDGAIGEDDFYAVGGGESAHIAFDPDDPTLVYATTINGTLTEYNHDNKKTRYIIPYPEHVYGQDSKDLKYRANWNPPVITSPHDHETIYYGTQMLLKSTDRGLNWEEVSPDLTRNNPEHMGRNGGPLTPENVGAEFYHTIYAIVESEKDKGTIWVGADDGLLHLTRNGGRSWSDISPPHKGEAMINTIELSPHAEGTAYLAVTGYKLNDFDPYIYKTSNYGKSWKRIDDGVPKGEFVRVVREDPVVKGLLYAGTEEGMFVSYNDGGEWQSLDLNLPPVPITDLRAREDSLAVATQGRAFWVLDDIWVVRQARNAPTNKAVHLYTPPTWQMGKPGSRVRSYEGKNPSKDVPLYYVINDEVSEDTELTIDILDASGRIVRRMSNKESDQDRCRIGNMDPRRPFEITYPKTEEGMNKWSWDMSSDEVKCIDNIVLQAGYAGPSVAPGRYTARITIGAATDEATFEVVKDPRSIASDRQIREWASSIEEVKGTLDDVLIALDTARKARSQIKSLMANHDDEELQRLGEAAIADLDTWEQQITQLKFETYEDEDAWATMLDGQLRYLMDVIDDSGAPVTDGAKTRHADLSREWQQRQLELNDITENYITPINRWAGNMELGHVVRPGS</sequence>
<dbReference type="InterPro" id="IPR036278">
    <property type="entry name" value="Sialidase_sf"/>
</dbReference>
<dbReference type="InterPro" id="IPR031778">
    <property type="entry name" value="Sortilin_N"/>
</dbReference>
<dbReference type="EMBL" id="CP016268">
    <property type="protein sequence ID" value="ANO52588.1"/>
    <property type="molecule type" value="Genomic_DNA"/>
</dbReference>
<dbReference type="Proteomes" id="UP000092695">
    <property type="component" value="Chromosome"/>
</dbReference>
<dbReference type="Pfam" id="PF15899">
    <property type="entry name" value="BNR_6"/>
    <property type="match status" value="1"/>
</dbReference>
<dbReference type="InterPro" id="IPR052025">
    <property type="entry name" value="Xyloglucanase_GH74"/>
</dbReference>
<dbReference type="PANTHER" id="PTHR43739:SF5">
    <property type="entry name" value="EXO-ALPHA-SIALIDASE"/>
    <property type="match status" value="1"/>
</dbReference>
<feature type="signal peptide" evidence="2">
    <location>
        <begin position="1"/>
        <end position="26"/>
    </location>
</feature>
<keyword evidence="4" id="KW-0378">Hydrolase</keyword>
<keyword evidence="2" id="KW-0732">Signal</keyword>
<evidence type="ECO:0000256" key="2">
    <source>
        <dbReference type="SAM" id="SignalP"/>
    </source>
</evidence>
<feature type="domain" description="Sortilin N-terminal" evidence="3">
    <location>
        <begin position="126"/>
        <end position="249"/>
    </location>
</feature>
<dbReference type="CDD" id="cd15482">
    <property type="entry name" value="Sialidase_non-viral"/>
    <property type="match status" value="2"/>
</dbReference>
<dbReference type="Gene3D" id="2.130.10.10">
    <property type="entry name" value="YVTN repeat-like/Quinoprotein amine dehydrogenase"/>
    <property type="match status" value="4"/>
</dbReference>